<dbReference type="Proteomes" id="UP000186594">
    <property type="component" value="Unassembled WGS sequence"/>
</dbReference>
<evidence type="ECO:0000313" key="2">
    <source>
        <dbReference type="EMBL" id="OLL25681.1"/>
    </source>
</evidence>
<reference evidence="2 3" key="1">
    <citation type="submission" date="2016-04" db="EMBL/GenBank/DDBJ databases">
        <title>Evolutionary innovation and constraint leading to complex multicellularity in the Ascomycota.</title>
        <authorList>
            <person name="Cisse O."/>
            <person name="Nguyen A."/>
            <person name="Hewitt D.A."/>
            <person name="Jedd G."/>
            <person name="Stajich J.E."/>
        </authorList>
    </citation>
    <scope>NUCLEOTIDE SEQUENCE [LARGE SCALE GENOMIC DNA]</scope>
    <source>
        <strain evidence="2 3">DAH-3</strain>
    </source>
</reference>
<evidence type="ECO:0000256" key="1">
    <source>
        <dbReference type="SAM" id="MobiDB-lite"/>
    </source>
</evidence>
<keyword evidence="3" id="KW-1185">Reference proteome</keyword>
<gene>
    <name evidence="2" type="ORF">NEOLI_005300</name>
</gene>
<accession>A0A1U7LT40</accession>
<evidence type="ECO:0000313" key="3">
    <source>
        <dbReference type="Proteomes" id="UP000186594"/>
    </source>
</evidence>
<proteinExistence type="predicted"/>
<dbReference type="EMBL" id="LXFE01000334">
    <property type="protein sequence ID" value="OLL25681.1"/>
    <property type="molecule type" value="Genomic_DNA"/>
</dbReference>
<dbReference type="AlphaFoldDB" id="A0A1U7LT40"/>
<name>A0A1U7LT40_NEOID</name>
<organism evidence="2 3">
    <name type="scientific">Neolecta irregularis (strain DAH-3)</name>
    <dbReference type="NCBI Taxonomy" id="1198029"/>
    <lineage>
        <taxon>Eukaryota</taxon>
        <taxon>Fungi</taxon>
        <taxon>Dikarya</taxon>
        <taxon>Ascomycota</taxon>
        <taxon>Taphrinomycotina</taxon>
        <taxon>Neolectales</taxon>
        <taxon>Neolectaceae</taxon>
        <taxon>Neolecta</taxon>
    </lineage>
</organism>
<feature type="region of interest" description="Disordered" evidence="1">
    <location>
        <begin position="1"/>
        <end position="24"/>
    </location>
</feature>
<sequence length="485" mass="55313">MNMQGIAPTAPNRHSGSEISRGPNWRETAEYETFSVQTVLTKSILADACYNFYKYREAKTRYIKTTQDQDKDQAYFTANPKSKAVSDYGVQKSREICDRTKREWFDSREICSGALNSFANEIRNSMRDEFRRMLKEEVSSGWGKEDISHINEEVKMLRNDSSLLYTRTDILRNLVDGHSHDQSRLQNIEREQSKLSQRIQEVERQIQIPTQMDVISYTINSLTPIIDEQASAITELQDTTTAYHTEIGTLPPGERPEGRETILYTLRKTQQLLNDLNGRLHAPETSLASQIKTMSTSLEELFVSLQNTSGTSDQVSALTHDLNRLKLWIESRDTELDSYIDDVQKAMRVDMAKATQVPPPFVNVRSAIQEIVQRIEALNIGITGLPERHKHDMMHLEAQIRHDIEQKTAAPPGGLQTSSDLKTLVGPFGDFDRRLRGAHDLGKMREEVSGMRENLENLAETVIKYEPGLIRLCEQAPKVKDETSH</sequence>
<comment type="caution">
    <text evidence="2">The sequence shown here is derived from an EMBL/GenBank/DDBJ whole genome shotgun (WGS) entry which is preliminary data.</text>
</comment>
<protein>
    <submittedName>
        <fullName evidence="2">Uncharacterized protein</fullName>
    </submittedName>
</protein>